<gene>
    <name evidence="2" type="ORF">RF11_12905</name>
</gene>
<proteinExistence type="predicted"/>
<evidence type="ECO:0000256" key="1">
    <source>
        <dbReference type="SAM" id="Phobius"/>
    </source>
</evidence>
<protein>
    <submittedName>
        <fullName evidence="2">Uncharacterized protein</fullName>
    </submittedName>
</protein>
<organism evidence="2 3">
    <name type="scientific">Thelohanellus kitauei</name>
    <name type="common">Myxosporean</name>
    <dbReference type="NCBI Taxonomy" id="669202"/>
    <lineage>
        <taxon>Eukaryota</taxon>
        <taxon>Metazoa</taxon>
        <taxon>Cnidaria</taxon>
        <taxon>Myxozoa</taxon>
        <taxon>Myxosporea</taxon>
        <taxon>Bivalvulida</taxon>
        <taxon>Platysporina</taxon>
        <taxon>Myxobolidae</taxon>
        <taxon>Thelohanellus</taxon>
    </lineage>
</organism>
<accession>A0A0C2MAX5</accession>
<sequence length="145" mass="16506">MIRVINFLVSLFLGSYYILNGTIKHIPKYFKGADLESKRLYGLCYDNVITRPLTFGLPIASFIKLVSTYQIVMGILILMPCPCGSMVGAVGLILQLCFTVACTRDNDLISQYLPLFSIIFCGLVIKILVDTKRFWDRRKLKQKKE</sequence>
<comment type="caution">
    <text evidence="2">The sequence shown here is derived from an EMBL/GenBank/DDBJ whole genome shotgun (WGS) entry which is preliminary data.</text>
</comment>
<feature type="transmembrane region" description="Helical" evidence="1">
    <location>
        <begin position="108"/>
        <end position="129"/>
    </location>
</feature>
<dbReference type="EMBL" id="JWZT01005339">
    <property type="protein sequence ID" value="KII61489.1"/>
    <property type="molecule type" value="Genomic_DNA"/>
</dbReference>
<reference evidence="2 3" key="1">
    <citation type="journal article" date="2014" name="Genome Biol. Evol.">
        <title>The genome of the myxosporean Thelohanellus kitauei shows adaptations to nutrient acquisition within its fish host.</title>
        <authorList>
            <person name="Yang Y."/>
            <person name="Xiong J."/>
            <person name="Zhou Z."/>
            <person name="Huo F."/>
            <person name="Miao W."/>
            <person name="Ran C."/>
            <person name="Liu Y."/>
            <person name="Zhang J."/>
            <person name="Feng J."/>
            <person name="Wang M."/>
            <person name="Wang M."/>
            <person name="Wang L."/>
            <person name="Yao B."/>
        </authorList>
    </citation>
    <scope>NUCLEOTIDE SEQUENCE [LARGE SCALE GENOMIC DNA]</scope>
    <source>
        <strain evidence="2">Wuqing</strain>
    </source>
</reference>
<feature type="transmembrane region" description="Helical" evidence="1">
    <location>
        <begin position="71"/>
        <end position="96"/>
    </location>
</feature>
<keyword evidence="3" id="KW-1185">Reference proteome</keyword>
<keyword evidence="1" id="KW-0812">Transmembrane</keyword>
<keyword evidence="1" id="KW-1133">Transmembrane helix</keyword>
<keyword evidence="1" id="KW-0472">Membrane</keyword>
<evidence type="ECO:0000313" key="3">
    <source>
        <dbReference type="Proteomes" id="UP000031668"/>
    </source>
</evidence>
<dbReference type="Proteomes" id="UP000031668">
    <property type="component" value="Unassembled WGS sequence"/>
</dbReference>
<evidence type="ECO:0000313" key="2">
    <source>
        <dbReference type="EMBL" id="KII61489.1"/>
    </source>
</evidence>
<dbReference type="AlphaFoldDB" id="A0A0C2MAX5"/>
<name>A0A0C2MAX5_THEKT</name>